<gene>
    <name evidence="4" type="ORF">KOW79_019625</name>
</gene>
<name>A0A9D3NAG7_9TELE</name>
<dbReference type="Pfam" id="PF01223">
    <property type="entry name" value="Endonuclease_NS"/>
    <property type="match status" value="1"/>
</dbReference>
<organism evidence="4 5">
    <name type="scientific">Hemibagrus wyckioides</name>
    <dbReference type="NCBI Taxonomy" id="337641"/>
    <lineage>
        <taxon>Eukaryota</taxon>
        <taxon>Metazoa</taxon>
        <taxon>Chordata</taxon>
        <taxon>Craniata</taxon>
        <taxon>Vertebrata</taxon>
        <taxon>Euteleostomi</taxon>
        <taxon>Actinopterygii</taxon>
        <taxon>Neopterygii</taxon>
        <taxon>Teleostei</taxon>
        <taxon>Ostariophysi</taxon>
        <taxon>Siluriformes</taxon>
        <taxon>Bagridae</taxon>
        <taxon>Hemibagrus</taxon>
    </lineage>
</organism>
<reference evidence="4 5" key="1">
    <citation type="submission" date="2021-06" db="EMBL/GenBank/DDBJ databases">
        <title>Chromosome-level genome assembly of the red-tail catfish (Hemibagrus wyckioides).</title>
        <authorList>
            <person name="Shao F."/>
        </authorList>
    </citation>
    <scope>NUCLEOTIDE SEQUENCE [LARGE SCALE GENOMIC DNA]</scope>
    <source>
        <strain evidence="4">EC202008001</strain>
        <tissue evidence="4">Blood</tissue>
    </source>
</reference>
<evidence type="ECO:0000313" key="5">
    <source>
        <dbReference type="Proteomes" id="UP000824219"/>
    </source>
</evidence>
<comment type="caution">
    <text evidence="4">The sequence shown here is derived from an EMBL/GenBank/DDBJ whole genome shotgun (WGS) entry which is preliminary data.</text>
</comment>
<dbReference type="InterPro" id="IPR020821">
    <property type="entry name" value="ENPP1-3/EXOG-like_nuc-like"/>
</dbReference>
<dbReference type="InterPro" id="IPR039015">
    <property type="entry name" value="ENDOD1"/>
</dbReference>
<dbReference type="EMBL" id="JAHKSW010000024">
    <property type="protein sequence ID" value="KAG7317327.1"/>
    <property type="molecule type" value="Genomic_DNA"/>
</dbReference>
<dbReference type="InterPro" id="IPR001604">
    <property type="entry name" value="Endo_G_ENPP1-like_dom"/>
</dbReference>
<evidence type="ECO:0000259" key="2">
    <source>
        <dbReference type="SMART" id="SM00477"/>
    </source>
</evidence>
<accession>A0A9D3NAG7</accession>
<dbReference type="GO" id="GO:0003676">
    <property type="term" value="F:nucleic acid binding"/>
    <property type="evidence" value="ECO:0007669"/>
    <property type="project" value="InterPro"/>
</dbReference>
<keyword evidence="5" id="KW-1185">Reference proteome</keyword>
<evidence type="ECO:0000313" key="4">
    <source>
        <dbReference type="EMBL" id="KAG7317327.1"/>
    </source>
</evidence>
<feature type="domain" description="ENPP1-3/EXOG-like endonuclease/phosphodiesterase" evidence="2">
    <location>
        <begin position="125"/>
        <end position="346"/>
    </location>
</feature>
<dbReference type="InterPro" id="IPR044925">
    <property type="entry name" value="His-Me_finger_sf"/>
</dbReference>
<sequence length="657" mass="74617">MLIIRKKEKILQDHRKKEVSAMLEELKKKHSQDDLGRETERYEEKIRLENREKAEMQIAERLGFTLRLVDYAAAVGKGAFAGAVLAGAMGFPGAAVRESRKMQSAVSLSRQAVPGRMASPQCCSSSRFVAAEKDRIPLYSAYMLDHKCTTNQGVTTFPWHIEPQISNINEPKMVRESESDKNSIKRNQAISSDYAETGYDRGHLNPKSFQCSEGREATFTLTNVAPMDACFNRIYWKNCESNLRKILMDQLKKDNYLANVYLVTGTVLDQNLRIPQSENSQESQRVTVPSHIWTAVCYKHNFDDKKSFSFGYIGKNEPETSIIPMSIVDLNSKLNKLYSFKPVRIKIFVNDCFTGSFKSKETEKMFLNKLSEKQRLKVTPEVKNTYLAVKRLIDSGSLLTNLQVIWMSARLKIGSLPTYFTMVEELKNMESACLITTAKKSIFPAEESDLRKRDVFEQSESVECQVVPEKSVAGWQTAADGSPCQSVSDSSLGCNCITENKKNKPCCSSPCLYQQEQKGYWCYSGQSLIQCSPQYSLITFKGERCNDNHPCATYGYDYYWCQKASGSWDYCSPPLWRSKAKDGKYCRNNHACAKYGKSDPYCYTDDNKKKACCISDDCFSAVNGKTCKSDNPCGYHGYKYLWCYTTDGNWDYCCTNC</sequence>
<dbReference type="OrthoDB" id="69221at2759"/>
<proteinExistence type="predicted"/>
<dbReference type="GO" id="GO:0016787">
    <property type="term" value="F:hydrolase activity"/>
    <property type="evidence" value="ECO:0007669"/>
    <property type="project" value="InterPro"/>
</dbReference>
<evidence type="ECO:0000256" key="1">
    <source>
        <dbReference type="SAM" id="Coils"/>
    </source>
</evidence>
<dbReference type="SMART" id="SM00477">
    <property type="entry name" value="NUC"/>
    <property type="match status" value="1"/>
</dbReference>
<dbReference type="PANTHER" id="PTHR21472:SF21">
    <property type="entry name" value="ENDONUCLEASE DOMAIN-CONTAINING 1 PROTEIN-LIKE-RELATED"/>
    <property type="match status" value="1"/>
</dbReference>
<dbReference type="GO" id="GO:0046872">
    <property type="term" value="F:metal ion binding"/>
    <property type="evidence" value="ECO:0007669"/>
    <property type="project" value="InterPro"/>
</dbReference>
<evidence type="ECO:0000259" key="3">
    <source>
        <dbReference type="SMART" id="SM00892"/>
    </source>
</evidence>
<dbReference type="Gene3D" id="3.40.570.10">
    <property type="entry name" value="Extracellular Endonuclease, subunit A"/>
    <property type="match status" value="1"/>
</dbReference>
<dbReference type="SUPFAM" id="SSF54060">
    <property type="entry name" value="His-Me finger endonucleases"/>
    <property type="match status" value="1"/>
</dbReference>
<dbReference type="PANTHER" id="PTHR21472">
    <property type="entry name" value="ENDONUCLEASE DOMAIN-CONTAINING 1 PROTEIN ENDOD1"/>
    <property type="match status" value="1"/>
</dbReference>
<dbReference type="InterPro" id="IPR044929">
    <property type="entry name" value="DNA/RNA_non-sp_Endonuclease_sf"/>
</dbReference>
<keyword evidence="1" id="KW-0175">Coiled coil</keyword>
<dbReference type="SMART" id="SM00892">
    <property type="entry name" value="Endonuclease_NS"/>
    <property type="match status" value="1"/>
</dbReference>
<protein>
    <submittedName>
        <fullName evidence="4">Uncharacterized protein</fullName>
    </submittedName>
</protein>
<feature type="coiled-coil region" evidence="1">
    <location>
        <begin position="32"/>
        <end position="59"/>
    </location>
</feature>
<dbReference type="AlphaFoldDB" id="A0A9D3NAG7"/>
<dbReference type="Proteomes" id="UP000824219">
    <property type="component" value="Linkage Group LG24"/>
</dbReference>
<feature type="domain" description="DNA/RNA non-specific endonuclease/pyrophosphatase/phosphodiesterase" evidence="3">
    <location>
        <begin position="122"/>
        <end position="347"/>
    </location>
</feature>